<dbReference type="OrthoDB" id="9801085at2"/>
<organism evidence="10 11">
    <name type="scientific">Brochothrix thermosphacta</name>
    <name type="common">Microbacterium thermosphactum</name>
    <dbReference type="NCBI Taxonomy" id="2756"/>
    <lineage>
        <taxon>Bacteria</taxon>
        <taxon>Bacillati</taxon>
        <taxon>Bacillota</taxon>
        <taxon>Bacilli</taxon>
        <taxon>Bacillales</taxon>
        <taxon>Listeriaceae</taxon>
        <taxon>Brochothrix</taxon>
    </lineage>
</organism>
<evidence type="ECO:0000256" key="7">
    <source>
        <dbReference type="ARBA" id="ARBA00023014"/>
    </source>
</evidence>
<keyword evidence="6 8" id="KW-0408">Iron</keyword>
<dbReference type="GeneID" id="66536635"/>
<proteinExistence type="predicted"/>
<keyword evidence="11" id="KW-1185">Reference proteome</keyword>
<evidence type="ECO:0000256" key="2">
    <source>
        <dbReference type="ARBA" id="ARBA00022448"/>
    </source>
</evidence>
<keyword evidence="4 8" id="KW-0479">Metal-binding</keyword>
<evidence type="ECO:0000256" key="4">
    <source>
        <dbReference type="ARBA" id="ARBA00022723"/>
    </source>
</evidence>
<dbReference type="InterPro" id="IPR052395">
    <property type="entry name" value="ET_Ferredoxin"/>
</dbReference>
<feature type="domain" description="4Fe-4S ferredoxin-type" evidence="9">
    <location>
        <begin position="3"/>
        <end position="31"/>
    </location>
</feature>
<dbReference type="InterPro" id="IPR017896">
    <property type="entry name" value="4Fe4S_Fe-S-bd"/>
</dbReference>
<sequence length="82" mass="8824">MALYTIIDKSTCIACGMCAVCAPTTYDYDDEGIAYVVHDDNTGTQAVAVDIEEDVIEAEMSCPSASVRTAESSFQGDPDRFE</sequence>
<dbReference type="STRING" id="2756.BFR44_11030"/>
<dbReference type="PRINTS" id="PR00352">
    <property type="entry name" value="3FE4SFRDOXIN"/>
</dbReference>
<dbReference type="RefSeq" id="WP_029091185.1">
    <property type="nucleotide sequence ID" value="NZ_CBCPHX010000010.1"/>
</dbReference>
<dbReference type="Proteomes" id="UP000243591">
    <property type="component" value="Chromosome"/>
</dbReference>
<evidence type="ECO:0000256" key="5">
    <source>
        <dbReference type="ARBA" id="ARBA00022982"/>
    </source>
</evidence>
<dbReference type="PANTHER" id="PTHR39163:SF1">
    <property type="entry name" value="FERREDOXIN"/>
    <property type="match status" value="1"/>
</dbReference>
<dbReference type="AlphaFoldDB" id="A0A1D2JSJ8"/>
<dbReference type="EMBL" id="CP023483">
    <property type="protein sequence ID" value="ATF26648.1"/>
    <property type="molecule type" value="Genomic_DNA"/>
</dbReference>
<comment type="cofactor">
    <cofactor evidence="1">
        <name>[4Fe-4S] cluster</name>
        <dbReference type="ChEBI" id="CHEBI:49883"/>
    </cofactor>
</comment>
<evidence type="ECO:0000259" key="9">
    <source>
        <dbReference type="PROSITE" id="PS51379"/>
    </source>
</evidence>
<evidence type="ECO:0000256" key="6">
    <source>
        <dbReference type="ARBA" id="ARBA00023004"/>
    </source>
</evidence>
<dbReference type="GO" id="GO:0009055">
    <property type="term" value="F:electron transfer activity"/>
    <property type="evidence" value="ECO:0007669"/>
    <property type="project" value="UniProtKB-UniRule"/>
</dbReference>
<evidence type="ECO:0000256" key="8">
    <source>
        <dbReference type="RuleBase" id="RU368020"/>
    </source>
</evidence>
<dbReference type="PANTHER" id="PTHR39163">
    <property type="entry name" value="FERREDOXIN"/>
    <property type="match status" value="1"/>
</dbReference>
<keyword evidence="5 8" id="KW-0249">Electron transport</keyword>
<protein>
    <recommendedName>
        <fullName evidence="8">Ferredoxin</fullName>
    </recommendedName>
</protein>
<dbReference type="InterPro" id="IPR001080">
    <property type="entry name" value="3Fe4S_ferredoxin"/>
</dbReference>
<evidence type="ECO:0000313" key="11">
    <source>
        <dbReference type="Proteomes" id="UP000243591"/>
    </source>
</evidence>
<evidence type="ECO:0000256" key="3">
    <source>
        <dbReference type="ARBA" id="ARBA00022485"/>
    </source>
</evidence>
<keyword evidence="3" id="KW-0004">4Fe-4S</keyword>
<dbReference type="PROSITE" id="PS51379">
    <property type="entry name" value="4FE4S_FER_2"/>
    <property type="match status" value="1"/>
</dbReference>
<keyword evidence="2 8" id="KW-0813">Transport</keyword>
<name>A0A1D2JSJ8_BROTH</name>
<dbReference type="KEGG" id="bths:CNY62_09765"/>
<evidence type="ECO:0000313" key="10">
    <source>
        <dbReference type="EMBL" id="ATF26648.1"/>
    </source>
</evidence>
<dbReference type="Gene3D" id="3.30.70.20">
    <property type="match status" value="1"/>
</dbReference>
<accession>A0A1D2JSJ8</accession>
<dbReference type="SUPFAM" id="SSF54862">
    <property type="entry name" value="4Fe-4S ferredoxins"/>
    <property type="match status" value="1"/>
</dbReference>
<reference evidence="10 11" key="1">
    <citation type="submission" date="2017-09" db="EMBL/GenBank/DDBJ databases">
        <title>Complete Genome Sequences of Two Strains of the Meat Spoilage Bacterium Brochothrix thermosphacta Isolated from Ground Chicken.</title>
        <authorList>
            <person name="Paoli G.C."/>
            <person name="Wijey C."/>
            <person name="Chen C.-Y."/>
            <person name="Nguyen L."/>
            <person name="Yan X."/>
            <person name="Irwin P.L."/>
        </authorList>
    </citation>
    <scope>NUCLEOTIDE SEQUENCE [LARGE SCALE GENOMIC DNA]</scope>
    <source>
        <strain evidence="10 11">BI</strain>
    </source>
</reference>
<evidence type="ECO:0000256" key="1">
    <source>
        <dbReference type="ARBA" id="ARBA00001966"/>
    </source>
</evidence>
<dbReference type="GO" id="GO:0005506">
    <property type="term" value="F:iron ion binding"/>
    <property type="evidence" value="ECO:0007669"/>
    <property type="project" value="UniProtKB-UniRule"/>
</dbReference>
<gene>
    <name evidence="10" type="ORF">CNY62_09765</name>
</gene>
<dbReference type="GO" id="GO:0051539">
    <property type="term" value="F:4 iron, 4 sulfur cluster binding"/>
    <property type="evidence" value="ECO:0007669"/>
    <property type="project" value="UniProtKB-KW"/>
</dbReference>
<comment type="function">
    <text evidence="8">Ferredoxins are iron-sulfur proteins that transfer electrons in a wide variety of metabolic reactions.</text>
</comment>
<keyword evidence="7 8" id="KW-0411">Iron-sulfur</keyword>
<dbReference type="Pfam" id="PF13370">
    <property type="entry name" value="Fer4_13"/>
    <property type="match status" value="1"/>
</dbReference>